<dbReference type="SUPFAM" id="SSF48498">
    <property type="entry name" value="Tetracyclin repressor-like, C-terminal domain"/>
    <property type="match status" value="1"/>
</dbReference>
<protein>
    <submittedName>
        <fullName evidence="6">TetR family transcriptional regulator</fullName>
    </submittedName>
</protein>
<evidence type="ECO:0000256" key="4">
    <source>
        <dbReference type="PROSITE-ProRule" id="PRU00335"/>
    </source>
</evidence>
<evidence type="ECO:0000313" key="6">
    <source>
        <dbReference type="EMBL" id="TDX49051.1"/>
    </source>
</evidence>
<proteinExistence type="predicted"/>
<comment type="caution">
    <text evidence="6">The sequence shown here is derived from an EMBL/GenBank/DDBJ whole genome shotgun (WGS) entry which is preliminary data.</text>
</comment>
<dbReference type="InterPro" id="IPR011075">
    <property type="entry name" value="TetR_C"/>
</dbReference>
<dbReference type="InterPro" id="IPR036271">
    <property type="entry name" value="Tet_transcr_reg_TetR-rel_C_sf"/>
</dbReference>
<dbReference type="GO" id="GO:0003677">
    <property type="term" value="F:DNA binding"/>
    <property type="evidence" value="ECO:0007669"/>
    <property type="project" value="UniProtKB-UniRule"/>
</dbReference>
<dbReference type="EMBL" id="SOEG01000021">
    <property type="protein sequence ID" value="TDX49051.1"/>
    <property type="molecule type" value="Genomic_DNA"/>
</dbReference>
<dbReference type="InterPro" id="IPR001647">
    <property type="entry name" value="HTH_TetR"/>
</dbReference>
<feature type="DNA-binding region" description="H-T-H motif" evidence="4">
    <location>
        <begin position="28"/>
        <end position="47"/>
    </location>
</feature>
<dbReference type="PANTHER" id="PTHR47506">
    <property type="entry name" value="TRANSCRIPTIONAL REGULATORY PROTEIN"/>
    <property type="match status" value="1"/>
</dbReference>
<name>A0A4R8GSU1_9FIRM</name>
<reference evidence="6 7" key="1">
    <citation type="submission" date="2019-03" db="EMBL/GenBank/DDBJ databases">
        <title>Subsurface microbial communities from deep shales in Ohio and West Virginia, USA.</title>
        <authorList>
            <person name="Wrighton K."/>
        </authorList>
    </citation>
    <scope>NUCLEOTIDE SEQUENCE [LARGE SCALE GENOMIC DNA]</scope>
    <source>
        <strain evidence="6 7">MSL 6dP</strain>
    </source>
</reference>
<dbReference type="PANTHER" id="PTHR47506:SF6">
    <property type="entry name" value="HTH-TYPE TRANSCRIPTIONAL REPRESSOR NEMR"/>
    <property type="match status" value="1"/>
</dbReference>
<dbReference type="Pfam" id="PF16925">
    <property type="entry name" value="TetR_C_13"/>
    <property type="match status" value="1"/>
</dbReference>
<evidence type="ECO:0000313" key="7">
    <source>
        <dbReference type="Proteomes" id="UP000295832"/>
    </source>
</evidence>
<accession>A0A4R8GSU1</accession>
<feature type="domain" description="HTH tetR-type" evidence="5">
    <location>
        <begin position="5"/>
        <end position="65"/>
    </location>
</feature>
<evidence type="ECO:0000256" key="3">
    <source>
        <dbReference type="ARBA" id="ARBA00023163"/>
    </source>
</evidence>
<dbReference type="InterPro" id="IPR009057">
    <property type="entry name" value="Homeodomain-like_sf"/>
</dbReference>
<evidence type="ECO:0000256" key="1">
    <source>
        <dbReference type="ARBA" id="ARBA00023015"/>
    </source>
</evidence>
<sequence length="192" mass="22354">MDKKEIKKQEIIRNSFHLMHLHGYNGTSVKDITDAASIPKGSFYNYFANKEDYAKEAIYYFYHQEDYINIFDDKNLKPLNRIVAFYEKKAIEFETEGFKCGCFVGNLTQEMGDVSELIAKATEDFYLELTKKISSCLEEADQSGDFNPRLDIEVLANFIVNSWQGILVRMKSQKDRKVLDDFIKVLNQILLK</sequence>
<keyword evidence="2 4" id="KW-0238">DNA-binding</keyword>
<dbReference type="AlphaFoldDB" id="A0A4R8GSU1"/>
<dbReference type="Pfam" id="PF00440">
    <property type="entry name" value="TetR_N"/>
    <property type="match status" value="1"/>
</dbReference>
<keyword evidence="1" id="KW-0805">Transcription regulation</keyword>
<evidence type="ECO:0000256" key="2">
    <source>
        <dbReference type="ARBA" id="ARBA00023125"/>
    </source>
</evidence>
<keyword evidence="7" id="KW-1185">Reference proteome</keyword>
<dbReference type="Gene3D" id="1.10.357.10">
    <property type="entry name" value="Tetracycline Repressor, domain 2"/>
    <property type="match status" value="1"/>
</dbReference>
<dbReference type="SUPFAM" id="SSF46689">
    <property type="entry name" value="Homeodomain-like"/>
    <property type="match status" value="1"/>
</dbReference>
<keyword evidence="3" id="KW-0804">Transcription</keyword>
<dbReference type="Proteomes" id="UP000295832">
    <property type="component" value="Unassembled WGS sequence"/>
</dbReference>
<dbReference type="RefSeq" id="WP_134117547.1">
    <property type="nucleotide sequence ID" value="NZ_SOEG01000021.1"/>
</dbReference>
<dbReference type="PROSITE" id="PS50977">
    <property type="entry name" value="HTH_TETR_2"/>
    <property type="match status" value="1"/>
</dbReference>
<organism evidence="6 7">
    <name type="scientific">Orenia marismortui</name>
    <dbReference type="NCBI Taxonomy" id="46469"/>
    <lineage>
        <taxon>Bacteria</taxon>
        <taxon>Bacillati</taxon>
        <taxon>Bacillota</taxon>
        <taxon>Clostridia</taxon>
        <taxon>Halanaerobiales</taxon>
        <taxon>Halobacteroidaceae</taxon>
        <taxon>Orenia</taxon>
    </lineage>
</organism>
<gene>
    <name evidence="6" type="ORF">C7959_1214</name>
</gene>
<evidence type="ECO:0000259" key="5">
    <source>
        <dbReference type="PROSITE" id="PS50977"/>
    </source>
</evidence>